<accession>A0A6I6MPK7</accession>
<feature type="signal peptide" evidence="2">
    <location>
        <begin position="1"/>
        <end position="23"/>
    </location>
</feature>
<feature type="compositionally biased region" description="Low complexity" evidence="1">
    <location>
        <begin position="30"/>
        <end position="48"/>
    </location>
</feature>
<evidence type="ECO:0000256" key="1">
    <source>
        <dbReference type="SAM" id="MobiDB-lite"/>
    </source>
</evidence>
<sequence length="186" mass="19440">MMRMMLAAAAVLTLAACNQGNGAALPPVQPGAQAPSTQTPQPTTQQAQITDEVRQQLITGMDTLLDNYQSQFAASMGPVQGMDDQVVALQPGTDNRWSVNLTGGTPYTFLGACDGDCNNVDIELIDMRTGGVVASDMLADDYPVVAFTPPADGQYIARLLLQNCTVAPCYTGTRVVSQTAGGAAPK</sequence>
<proteinExistence type="predicted"/>
<feature type="region of interest" description="Disordered" evidence="1">
    <location>
        <begin position="26"/>
        <end position="48"/>
    </location>
</feature>
<gene>
    <name evidence="3" type="ORF">DSM104635_00323</name>
</gene>
<evidence type="ECO:0000313" key="3">
    <source>
        <dbReference type="EMBL" id="QGZ93512.1"/>
    </source>
</evidence>
<organism evidence="3 4">
    <name type="scientific">Terricaulis silvestris</name>
    <dbReference type="NCBI Taxonomy" id="2686094"/>
    <lineage>
        <taxon>Bacteria</taxon>
        <taxon>Pseudomonadati</taxon>
        <taxon>Pseudomonadota</taxon>
        <taxon>Alphaproteobacteria</taxon>
        <taxon>Caulobacterales</taxon>
        <taxon>Caulobacteraceae</taxon>
        <taxon>Terricaulis</taxon>
    </lineage>
</organism>
<protein>
    <submittedName>
        <fullName evidence="3">Uncharacterized protein</fullName>
    </submittedName>
</protein>
<evidence type="ECO:0000313" key="4">
    <source>
        <dbReference type="Proteomes" id="UP000431269"/>
    </source>
</evidence>
<dbReference type="PROSITE" id="PS51257">
    <property type="entry name" value="PROKAR_LIPOPROTEIN"/>
    <property type="match status" value="1"/>
</dbReference>
<keyword evidence="2" id="KW-0732">Signal</keyword>
<reference evidence="4" key="1">
    <citation type="submission" date="2019-12" db="EMBL/GenBank/DDBJ databases">
        <title>Complete genome of Terracaulis silvestris 0127_4.</title>
        <authorList>
            <person name="Vieira S."/>
            <person name="Riedel T."/>
            <person name="Sproer C."/>
            <person name="Pascual J."/>
            <person name="Boedeker C."/>
            <person name="Overmann J."/>
        </authorList>
    </citation>
    <scope>NUCLEOTIDE SEQUENCE [LARGE SCALE GENOMIC DNA]</scope>
    <source>
        <strain evidence="4">0127_4</strain>
    </source>
</reference>
<dbReference type="Proteomes" id="UP000431269">
    <property type="component" value="Chromosome"/>
</dbReference>
<feature type="chain" id="PRO_5026322049" evidence="2">
    <location>
        <begin position="24"/>
        <end position="186"/>
    </location>
</feature>
<keyword evidence="4" id="KW-1185">Reference proteome</keyword>
<evidence type="ECO:0000256" key="2">
    <source>
        <dbReference type="SAM" id="SignalP"/>
    </source>
</evidence>
<dbReference type="EMBL" id="CP047045">
    <property type="protein sequence ID" value="QGZ93512.1"/>
    <property type="molecule type" value="Genomic_DNA"/>
</dbReference>
<dbReference type="KEGG" id="tsv:DSM104635_00323"/>
<name>A0A6I6MPK7_9CAUL</name>
<dbReference type="AlphaFoldDB" id="A0A6I6MPK7"/>
<dbReference type="RefSeq" id="WP_158764514.1">
    <property type="nucleotide sequence ID" value="NZ_CP047045.1"/>
</dbReference>